<dbReference type="AlphaFoldDB" id="A0AA88WMA5"/>
<feature type="domain" description="EF-hand" evidence="12">
    <location>
        <begin position="1033"/>
        <end position="1068"/>
    </location>
</feature>
<feature type="region of interest" description="Disordered" evidence="10">
    <location>
        <begin position="418"/>
        <end position="440"/>
    </location>
</feature>
<feature type="compositionally biased region" description="Low complexity" evidence="10">
    <location>
        <begin position="304"/>
        <end position="323"/>
    </location>
</feature>
<proteinExistence type="predicted"/>
<dbReference type="PROSITE" id="PS00018">
    <property type="entry name" value="EF_HAND_1"/>
    <property type="match status" value="3"/>
</dbReference>
<dbReference type="CDD" id="cd00051">
    <property type="entry name" value="EFh"/>
    <property type="match status" value="2"/>
</dbReference>
<dbReference type="InterPro" id="IPR016197">
    <property type="entry name" value="Chromo-like_dom_sf"/>
</dbReference>
<dbReference type="PROSITE" id="PS50994">
    <property type="entry name" value="INTEGRASE"/>
    <property type="match status" value="1"/>
</dbReference>
<dbReference type="Pfam" id="PF00036">
    <property type="entry name" value="EF-hand_1"/>
    <property type="match status" value="1"/>
</dbReference>
<evidence type="ECO:0000259" key="13">
    <source>
        <dbReference type="PROSITE" id="PS50994"/>
    </source>
</evidence>
<gene>
    <name evidence="14" type="ORF">RJ639_039546</name>
</gene>
<dbReference type="PANTHER" id="PTHR37984:SF5">
    <property type="entry name" value="PROTEIN NYNRIN-LIKE"/>
    <property type="match status" value="1"/>
</dbReference>
<evidence type="ECO:0000313" key="15">
    <source>
        <dbReference type="Proteomes" id="UP001188597"/>
    </source>
</evidence>
<evidence type="ECO:0000256" key="7">
    <source>
        <dbReference type="ARBA" id="ARBA00022837"/>
    </source>
</evidence>
<feature type="domain" description="Integrase catalytic" evidence="13">
    <location>
        <begin position="555"/>
        <end position="722"/>
    </location>
</feature>
<feature type="compositionally biased region" description="Basic and acidic residues" evidence="10">
    <location>
        <begin position="426"/>
        <end position="440"/>
    </location>
</feature>
<keyword evidence="2" id="KW-0548">Nucleotidyltransferase</keyword>
<evidence type="ECO:0000313" key="14">
    <source>
        <dbReference type="EMBL" id="KAK3030516.1"/>
    </source>
</evidence>
<dbReference type="GO" id="GO:0006508">
    <property type="term" value="P:proteolysis"/>
    <property type="evidence" value="ECO:0007669"/>
    <property type="project" value="InterPro"/>
</dbReference>
<sequence>MANTKERIDALEAQIRDMFKSDQDAPGILKQFSLRLDALEVNLEATDNTRYAESMEWEGKFQELQDRVEHRARHSEGIDWESKFQELQDRVELLSRAVVNTPAGGAEHSSRPRVPEPKSYGGARDAKELENFLFDIEQYFRAIRVDSEATKVSMAAMYLVGDAKLWWRKKYAEIEDGSCVINTWEILKRELKSQFFPENTAFNARKALLECKHTGSVREYCQAFSALMLDISDMSAVDRLFFFMEGLKPWVRTELNRRRVNNLNEAIIAAESLSDYNSEPQRPPQRGNPSRGIGGKKPGGPVPNQSWGSKSSWASNSSTQQKSGVGFKAKPDASTSGEVKKPPFRGCFLCQGPHVIANCPQRQMMNAFFDNIGQVQRGEQSGSRPRHPPTDEQTDTQDYEEEDAVGAFPQWCNAVTTQVGNPKKSSTGEEPKDMPLKKKGDVPGKGLMYVDIKVNGKAIRAMVDTGATHNYISSTEVERLGLTLEKGCGRVKAINSAAQPVAGIARSVLIKIGPYEGRTNFSVVIMDDFKLIIGLEFLRDTKTTVMPCTNSLVMLGNKPCVIPTISSRAGERSISALQLKRGLKRDETTYLAMLRWDEIEEVSGPLPKEVKVILNDFEDYVVKYWGMPQDIVSDRDSRFTGNFWTELFKLFGSQLSMSSSYHPESDGQTERFNSMLEEYLRHFVSATQKNWVKLLDVAQLCFNSRKSSSTGKSAFEIVNGQQPLLPHTVNVPNAGKSPRAISFSEEWRQNIDLAHSYLEKAARRMKKHADKNRRSQDFNVGDKVMVKLLQQDRKFLRGRDSRLLQKYEGPLTIVKKIGKMAYKVDPPHWWSRQLHPVFHVSMLKPFYEDTANPSRGQIKRQGLKPKAAGKRVAEAILNDRVIIASRKRHQEYLVKWQGQMDEENTWERAADLSAYADKIEAYHMQKLTRASTALVGENVTGCPLHPPSTAPPRPSSSVPPRPSNRRPCAITSSSTASRVPHTVSLCHQGPPCVTKPYKWFSNKSFKLTLPRLGSKSKASSPLISSPPIAKCSTKEDEYLEVFRFFDSDGDGRISGEELRAYFMSIGECVSSDEAERVIRDFDTDGDNLLELGDFVRLVERDNGDGDNDDLRRAFEMFEVDKGCGCITPKGVQQVLNRLGDSKYYQECEAMIRVFDLDGNGVLDFHEFHKMMT</sequence>
<keyword evidence="7" id="KW-0106">Calcium</keyword>
<feature type="region of interest" description="Disordered" evidence="10">
    <location>
        <begin position="274"/>
        <end position="341"/>
    </location>
</feature>
<dbReference type="Pfam" id="PF03732">
    <property type="entry name" value="Retrotrans_gag"/>
    <property type="match status" value="1"/>
</dbReference>
<dbReference type="SUPFAM" id="SSF54160">
    <property type="entry name" value="Chromo domain-like"/>
    <property type="match status" value="1"/>
</dbReference>
<dbReference type="SUPFAM" id="SSF47473">
    <property type="entry name" value="EF-hand"/>
    <property type="match status" value="1"/>
</dbReference>
<dbReference type="Gene3D" id="2.40.50.40">
    <property type="match status" value="1"/>
</dbReference>
<reference evidence="14" key="1">
    <citation type="submission" date="2022-12" db="EMBL/GenBank/DDBJ databases">
        <title>Draft genome assemblies for two species of Escallonia (Escalloniales).</title>
        <authorList>
            <person name="Chanderbali A."/>
            <person name="Dervinis C."/>
            <person name="Anghel I."/>
            <person name="Soltis D."/>
            <person name="Soltis P."/>
            <person name="Zapata F."/>
        </authorList>
    </citation>
    <scope>NUCLEOTIDE SEQUENCE</scope>
    <source>
        <strain evidence="14">UCBG64.0493</strain>
        <tissue evidence="14">Leaf</tissue>
    </source>
</reference>
<dbReference type="EMBL" id="JAVXUP010000336">
    <property type="protein sequence ID" value="KAK3030516.1"/>
    <property type="molecule type" value="Genomic_DNA"/>
</dbReference>
<dbReference type="PROSITE" id="PS00141">
    <property type="entry name" value="ASP_PROTEASE"/>
    <property type="match status" value="1"/>
</dbReference>
<feature type="domain" description="EF-hand" evidence="12">
    <location>
        <begin position="1069"/>
        <end position="1104"/>
    </location>
</feature>
<evidence type="ECO:0000256" key="8">
    <source>
        <dbReference type="ARBA" id="ARBA00022918"/>
    </source>
</evidence>
<accession>A0AA88WMA5</accession>
<evidence type="ECO:0000256" key="10">
    <source>
        <dbReference type="SAM" id="MobiDB-lite"/>
    </source>
</evidence>
<dbReference type="InterPro" id="IPR000953">
    <property type="entry name" value="Chromo/chromo_shadow_dom"/>
</dbReference>
<protein>
    <recommendedName>
        <fullName evidence="16">Endonuclease</fullName>
    </recommendedName>
</protein>
<keyword evidence="1" id="KW-0808">Transferase</keyword>
<dbReference type="GO" id="GO:0003676">
    <property type="term" value="F:nucleic acid binding"/>
    <property type="evidence" value="ECO:0007669"/>
    <property type="project" value="InterPro"/>
</dbReference>
<evidence type="ECO:0000256" key="6">
    <source>
        <dbReference type="ARBA" id="ARBA00022801"/>
    </source>
</evidence>
<organism evidence="14 15">
    <name type="scientific">Escallonia herrerae</name>
    <dbReference type="NCBI Taxonomy" id="1293975"/>
    <lineage>
        <taxon>Eukaryota</taxon>
        <taxon>Viridiplantae</taxon>
        <taxon>Streptophyta</taxon>
        <taxon>Embryophyta</taxon>
        <taxon>Tracheophyta</taxon>
        <taxon>Spermatophyta</taxon>
        <taxon>Magnoliopsida</taxon>
        <taxon>eudicotyledons</taxon>
        <taxon>Gunneridae</taxon>
        <taxon>Pentapetalae</taxon>
        <taxon>asterids</taxon>
        <taxon>campanulids</taxon>
        <taxon>Escalloniales</taxon>
        <taxon>Escalloniaceae</taxon>
        <taxon>Escallonia</taxon>
    </lineage>
</organism>
<dbReference type="InterPro" id="IPR001969">
    <property type="entry name" value="Aspartic_peptidase_AS"/>
</dbReference>
<dbReference type="GO" id="GO:0003964">
    <property type="term" value="F:RNA-directed DNA polymerase activity"/>
    <property type="evidence" value="ECO:0007669"/>
    <property type="project" value="UniProtKB-KW"/>
</dbReference>
<dbReference type="InterPro" id="IPR005162">
    <property type="entry name" value="Retrotrans_gag_dom"/>
</dbReference>
<feature type="domain" description="EF-hand" evidence="12">
    <location>
        <begin position="1142"/>
        <end position="1172"/>
    </location>
</feature>
<dbReference type="Gene3D" id="1.10.238.10">
    <property type="entry name" value="EF-hand"/>
    <property type="match status" value="2"/>
</dbReference>
<dbReference type="SMART" id="SM00054">
    <property type="entry name" value="EFh"/>
    <property type="match status" value="3"/>
</dbReference>
<feature type="coiled-coil region" evidence="9">
    <location>
        <begin position="1"/>
        <end position="49"/>
    </location>
</feature>
<dbReference type="PROSITE" id="PS50013">
    <property type="entry name" value="CHROMO_2"/>
    <property type="match status" value="1"/>
</dbReference>
<evidence type="ECO:0000259" key="12">
    <source>
        <dbReference type="PROSITE" id="PS50222"/>
    </source>
</evidence>
<dbReference type="Pfam" id="PF13975">
    <property type="entry name" value="gag-asp_proteas"/>
    <property type="match status" value="1"/>
</dbReference>
<keyword evidence="5" id="KW-0255">Endonuclease</keyword>
<dbReference type="InterPro" id="IPR018247">
    <property type="entry name" value="EF_Hand_1_Ca_BS"/>
</dbReference>
<keyword evidence="6" id="KW-0378">Hydrolase</keyword>
<dbReference type="InterPro" id="IPR036397">
    <property type="entry name" value="RNaseH_sf"/>
</dbReference>
<keyword evidence="8" id="KW-0695">RNA-directed DNA polymerase</keyword>
<dbReference type="SUPFAM" id="SSF50630">
    <property type="entry name" value="Acid proteases"/>
    <property type="match status" value="1"/>
</dbReference>
<dbReference type="InterPro" id="IPR056924">
    <property type="entry name" value="SH3_Tf2-1"/>
</dbReference>
<dbReference type="GO" id="GO:0004519">
    <property type="term" value="F:endonuclease activity"/>
    <property type="evidence" value="ECO:0007669"/>
    <property type="project" value="UniProtKB-KW"/>
</dbReference>
<dbReference type="Pfam" id="PF24626">
    <property type="entry name" value="SH3_Tf2-1"/>
    <property type="match status" value="1"/>
</dbReference>
<evidence type="ECO:0000256" key="4">
    <source>
        <dbReference type="ARBA" id="ARBA00022737"/>
    </source>
</evidence>
<dbReference type="GO" id="GO:0005509">
    <property type="term" value="F:calcium ion binding"/>
    <property type="evidence" value="ECO:0007669"/>
    <property type="project" value="InterPro"/>
</dbReference>
<dbReference type="Gene3D" id="3.30.420.10">
    <property type="entry name" value="Ribonuclease H-like superfamily/Ribonuclease H"/>
    <property type="match status" value="1"/>
</dbReference>
<keyword evidence="3" id="KW-0540">Nuclease</keyword>
<dbReference type="InterPro" id="IPR012337">
    <property type="entry name" value="RNaseH-like_sf"/>
</dbReference>
<dbReference type="InterPro" id="IPR021109">
    <property type="entry name" value="Peptidase_aspartic_dom_sf"/>
</dbReference>
<dbReference type="Pfam" id="PF00385">
    <property type="entry name" value="Chromo"/>
    <property type="match status" value="1"/>
</dbReference>
<keyword evidence="15" id="KW-1185">Reference proteome</keyword>
<comment type="caution">
    <text evidence="14">The sequence shown here is derived from an EMBL/GenBank/DDBJ whole genome shotgun (WGS) entry which is preliminary data.</text>
</comment>
<feature type="domain" description="Chromo" evidence="11">
    <location>
        <begin position="871"/>
        <end position="934"/>
    </location>
</feature>
<dbReference type="Gene3D" id="2.40.70.10">
    <property type="entry name" value="Acid Proteases"/>
    <property type="match status" value="1"/>
</dbReference>
<evidence type="ECO:0000256" key="3">
    <source>
        <dbReference type="ARBA" id="ARBA00022722"/>
    </source>
</evidence>
<feature type="region of interest" description="Disordered" evidence="10">
    <location>
        <begin position="938"/>
        <end position="975"/>
    </location>
</feature>
<dbReference type="Proteomes" id="UP001188597">
    <property type="component" value="Unassembled WGS sequence"/>
</dbReference>
<dbReference type="InterPro" id="IPR023780">
    <property type="entry name" value="Chromo_domain"/>
</dbReference>
<evidence type="ECO:0000259" key="11">
    <source>
        <dbReference type="PROSITE" id="PS50013"/>
    </source>
</evidence>
<dbReference type="SUPFAM" id="SSF53098">
    <property type="entry name" value="Ribonuclease H-like"/>
    <property type="match status" value="1"/>
</dbReference>
<dbReference type="CDD" id="cd00303">
    <property type="entry name" value="retropepsin_like"/>
    <property type="match status" value="1"/>
</dbReference>
<evidence type="ECO:0000256" key="2">
    <source>
        <dbReference type="ARBA" id="ARBA00022695"/>
    </source>
</evidence>
<dbReference type="InterPro" id="IPR011992">
    <property type="entry name" value="EF-hand-dom_pair"/>
</dbReference>
<dbReference type="GO" id="GO:0015074">
    <property type="term" value="P:DNA integration"/>
    <property type="evidence" value="ECO:0007669"/>
    <property type="project" value="InterPro"/>
</dbReference>
<dbReference type="GO" id="GO:0043226">
    <property type="term" value="C:organelle"/>
    <property type="evidence" value="ECO:0007669"/>
    <property type="project" value="UniProtKB-ARBA"/>
</dbReference>
<evidence type="ECO:0000256" key="1">
    <source>
        <dbReference type="ARBA" id="ARBA00022679"/>
    </source>
</evidence>
<dbReference type="FunFam" id="1.10.238.10:FF:000178">
    <property type="entry name" value="Calmodulin-2 A"/>
    <property type="match status" value="1"/>
</dbReference>
<feature type="compositionally biased region" description="Pro residues" evidence="10">
    <location>
        <begin position="944"/>
        <end position="962"/>
    </location>
</feature>
<dbReference type="PANTHER" id="PTHR37984">
    <property type="entry name" value="PROTEIN CBG26694"/>
    <property type="match status" value="1"/>
</dbReference>
<dbReference type="GO" id="GO:0004190">
    <property type="term" value="F:aspartic-type endopeptidase activity"/>
    <property type="evidence" value="ECO:0007669"/>
    <property type="project" value="InterPro"/>
</dbReference>
<dbReference type="Pfam" id="PF13499">
    <property type="entry name" value="EF-hand_7"/>
    <property type="match status" value="1"/>
</dbReference>
<feature type="region of interest" description="Disordered" evidence="10">
    <location>
        <begin position="375"/>
        <end position="398"/>
    </location>
</feature>
<dbReference type="PROSITE" id="PS50222">
    <property type="entry name" value="EF_HAND_2"/>
    <property type="match status" value="3"/>
</dbReference>
<feature type="region of interest" description="Disordered" evidence="10">
    <location>
        <begin position="102"/>
        <end position="121"/>
    </location>
</feature>
<dbReference type="InterPro" id="IPR050951">
    <property type="entry name" value="Retrovirus_Pol_polyprotein"/>
</dbReference>
<name>A0AA88WMA5_9ASTE</name>
<evidence type="ECO:0008006" key="16">
    <source>
        <dbReference type="Google" id="ProtNLM"/>
    </source>
</evidence>
<keyword evidence="9" id="KW-0175">Coiled coil</keyword>
<dbReference type="InterPro" id="IPR002048">
    <property type="entry name" value="EF_hand_dom"/>
</dbReference>
<dbReference type="SMART" id="SM00298">
    <property type="entry name" value="CHROMO"/>
    <property type="match status" value="1"/>
</dbReference>
<keyword evidence="4" id="KW-0677">Repeat</keyword>
<evidence type="ECO:0000256" key="9">
    <source>
        <dbReference type="SAM" id="Coils"/>
    </source>
</evidence>
<evidence type="ECO:0000256" key="5">
    <source>
        <dbReference type="ARBA" id="ARBA00022759"/>
    </source>
</evidence>
<dbReference type="InterPro" id="IPR001584">
    <property type="entry name" value="Integrase_cat-core"/>
</dbReference>
<dbReference type="CDD" id="cd00024">
    <property type="entry name" value="CD_CSD"/>
    <property type="match status" value="1"/>
</dbReference>